<feature type="compositionally biased region" description="Basic and acidic residues" evidence="1">
    <location>
        <begin position="395"/>
        <end position="434"/>
    </location>
</feature>
<evidence type="ECO:0000313" key="2">
    <source>
        <dbReference type="EMBL" id="ULT81322.1"/>
    </source>
</evidence>
<gene>
    <name evidence="2" type="ORF">L3Y34_011303</name>
</gene>
<organism evidence="2 3">
    <name type="scientific">Caenorhabditis briggsae</name>
    <dbReference type="NCBI Taxonomy" id="6238"/>
    <lineage>
        <taxon>Eukaryota</taxon>
        <taxon>Metazoa</taxon>
        <taxon>Ecdysozoa</taxon>
        <taxon>Nematoda</taxon>
        <taxon>Chromadorea</taxon>
        <taxon>Rhabditida</taxon>
        <taxon>Rhabditina</taxon>
        <taxon>Rhabditomorpha</taxon>
        <taxon>Rhabditoidea</taxon>
        <taxon>Rhabditidae</taxon>
        <taxon>Peloderinae</taxon>
        <taxon>Caenorhabditis</taxon>
    </lineage>
</organism>
<dbReference type="SUPFAM" id="SSF50249">
    <property type="entry name" value="Nucleic acid-binding proteins"/>
    <property type="match status" value="1"/>
</dbReference>
<feature type="compositionally biased region" description="Basic and acidic residues" evidence="1">
    <location>
        <begin position="226"/>
        <end position="307"/>
    </location>
</feature>
<feature type="region of interest" description="Disordered" evidence="1">
    <location>
        <begin position="15"/>
        <end position="51"/>
    </location>
</feature>
<dbReference type="EMBL" id="CP090896">
    <property type="protein sequence ID" value="ULT81322.1"/>
    <property type="molecule type" value="Genomic_DNA"/>
</dbReference>
<feature type="compositionally biased region" description="Basic and acidic residues" evidence="1">
    <location>
        <begin position="112"/>
        <end position="121"/>
    </location>
</feature>
<feature type="compositionally biased region" description="Basic and acidic residues" evidence="1">
    <location>
        <begin position="319"/>
        <end position="387"/>
    </location>
</feature>
<protein>
    <submittedName>
        <fullName evidence="2">Uncharacterized protein</fullName>
    </submittedName>
</protein>
<accession>A0AAE8ZNL5</accession>
<proteinExistence type="predicted"/>
<evidence type="ECO:0000256" key="1">
    <source>
        <dbReference type="SAM" id="MobiDB-lite"/>
    </source>
</evidence>
<dbReference type="InterPro" id="IPR012340">
    <property type="entry name" value="NA-bd_OB-fold"/>
</dbReference>
<feature type="compositionally biased region" description="Polar residues" evidence="1">
    <location>
        <begin position="20"/>
        <end position="30"/>
    </location>
</feature>
<feature type="region of interest" description="Disordered" evidence="1">
    <location>
        <begin position="98"/>
        <end position="518"/>
    </location>
</feature>
<feature type="compositionally biased region" description="Basic and acidic residues" evidence="1">
    <location>
        <begin position="441"/>
        <end position="456"/>
    </location>
</feature>
<sequence length="781" mass="92222">MQIFLKEELDALRAQKETKASTSSNNQGIGSNMAATPTAPTTPTINTTQAGNKIELPIMRFETGSILSEENHRASRFIAKKEQTIGIRLLKVIIMKSKHHHHSYKRKHRSSGSRDSRESPRPNHKKRRHEKRRHEDDDRRDEHYGDSRPKSSSRDKDRRDQRRHRDDYLEDYHCGKRRHNGESRGKSPKNIRSDSRDEPKHRSSGSRDSRESPRPNHKKRRHEKRRHEDDDRRDEHYGDSRPKSSSRDKDRRDQRRHRDDYLEDYHCGKRRHNGESRGKSPKNIRSDSRDEPKHRSSGSRDSRESPRPNHKKRRHEKRRHEDDDRRDEHYGDSRPKSSSRDKDRRDQRRHRDDYLEDYHCGKRRDNGESRGKSPKNIRSDSRDEPKASDSLTINHHGDAGYRDEPTSQRQERISRDDHREDARRDESYREDETRMISPVRQKAENHGFGNETHRDQSPTIKSEVGTPDHSHSDDQRNTPMSQRDATSPTTEIDQAEEENTEPPPKKIRQERKSKNLGTTELTANVLRVSEVSEKEQFRMALQESEDSPLILAICNYECYESCESVKFGDRVQIEAEVMKKNDSNVVTKIWIDRILRIDKGVSRQNSVPHSIASLPFCIKPRFIHELSDVEIKKTVLQVTILNVKFTVYKGCLNCQHAMRKVTKVAFYPKCKRRRCRDMPFGRMRIMDFSGQIYVSLRPEVMEKFLDILGYTDHISGYTDWDAFTWPSERANYVFISFMMEIEKKSNEWECTDVAEMDWAVYAKYLKEKEEKENRQTEEPVQ</sequence>
<dbReference type="Proteomes" id="UP000827892">
    <property type="component" value="Chromosome X"/>
</dbReference>
<reference evidence="2 3" key="1">
    <citation type="submission" date="2022-05" db="EMBL/GenBank/DDBJ databases">
        <title>Chromosome-level reference genomes for two strains of Caenorhabditis briggsae: an improved platform for comparative genomics.</title>
        <authorList>
            <person name="Stevens L."/>
            <person name="Andersen E.C."/>
        </authorList>
    </citation>
    <scope>NUCLEOTIDE SEQUENCE [LARGE SCALE GENOMIC DNA]</scope>
    <source>
        <strain evidence="2">QX1410_ONT</strain>
        <tissue evidence="2">Whole-organism</tissue>
    </source>
</reference>
<name>A0AAE8ZNL5_CAEBR</name>
<feature type="compositionally biased region" description="Basic residues" evidence="1">
    <location>
        <begin position="308"/>
        <end position="318"/>
    </location>
</feature>
<feature type="compositionally biased region" description="Basic residues" evidence="1">
    <location>
        <begin position="122"/>
        <end position="132"/>
    </location>
</feature>
<evidence type="ECO:0000313" key="3">
    <source>
        <dbReference type="Proteomes" id="UP000827892"/>
    </source>
</evidence>
<feature type="compositionally biased region" description="Basic residues" evidence="1">
    <location>
        <begin position="98"/>
        <end position="111"/>
    </location>
</feature>
<feature type="compositionally biased region" description="Low complexity" evidence="1">
    <location>
        <begin position="34"/>
        <end position="48"/>
    </location>
</feature>
<feature type="compositionally biased region" description="Basic residues" evidence="1">
    <location>
        <begin position="215"/>
        <end position="225"/>
    </location>
</feature>
<feature type="compositionally biased region" description="Basic and acidic residues" evidence="1">
    <location>
        <begin position="133"/>
        <end position="214"/>
    </location>
</feature>
<dbReference type="AlphaFoldDB" id="A0AAE8ZNL5"/>
<feature type="compositionally biased region" description="Polar residues" evidence="1">
    <location>
        <begin position="477"/>
        <end position="492"/>
    </location>
</feature>
<feature type="compositionally biased region" description="Basic and acidic residues" evidence="1">
    <location>
        <begin position="466"/>
        <end position="476"/>
    </location>
</feature>